<dbReference type="STRING" id="1131292.BCR24_13695"/>
<organism evidence="2 3">
    <name type="scientific">Enterococcus ureilyticus</name>
    <dbReference type="NCBI Taxonomy" id="1131292"/>
    <lineage>
        <taxon>Bacteria</taxon>
        <taxon>Bacillati</taxon>
        <taxon>Bacillota</taxon>
        <taxon>Bacilli</taxon>
        <taxon>Lactobacillales</taxon>
        <taxon>Enterococcaceae</taxon>
        <taxon>Enterococcus</taxon>
    </lineage>
</organism>
<feature type="transmembrane region" description="Helical" evidence="1">
    <location>
        <begin position="170"/>
        <end position="192"/>
    </location>
</feature>
<protein>
    <submittedName>
        <fullName evidence="2">Uncharacterized protein</fullName>
    </submittedName>
</protein>
<feature type="transmembrane region" description="Helical" evidence="1">
    <location>
        <begin position="302"/>
        <end position="319"/>
    </location>
</feature>
<gene>
    <name evidence="2" type="ORF">BCR24_13695</name>
</gene>
<keyword evidence="1" id="KW-0472">Membrane</keyword>
<sequence length="382" mass="44301">MIFEWKKWSKNPKNILLVSLALLSVFVSLANLYDKNQEADQAVFEHLKAINDEIDPPQGYSGPSENYKLLLLLDEHGELPSSKERALQKILIDIVYLLEDEHTAQLEKKWTKKTTIQTNRLKLQQKYLDLGGEPWRSETNIAEQLARNQWLLERKIPVVELEIGQQGFYFVYYLLNHWMNFLIVIMIGLLFFDFLTSEYERKNYLFMAVQPVSQKRFFKRKYIVALTIFIGGLITLLVLGFVVASIFHGTGSLIYPVSIYQGTTVKLIPLWLFLLKTISLQLLFISFTLSFLLLLSKWLKNALEVLGIFLVIMFVPILIEKLLPKIQAINAYLPFFYMDLSPKIAGGSGNVSSSFLTQLAILISWNLILALVWRLNWREKKR</sequence>
<evidence type="ECO:0000313" key="3">
    <source>
        <dbReference type="Proteomes" id="UP000094469"/>
    </source>
</evidence>
<dbReference type="PANTHER" id="PTHR37305:SF1">
    <property type="entry name" value="MEMBRANE PROTEIN"/>
    <property type="match status" value="1"/>
</dbReference>
<name>A0A1E5HDM7_9ENTE</name>
<feature type="transmembrane region" description="Helical" evidence="1">
    <location>
        <begin position="222"/>
        <end position="248"/>
    </location>
</feature>
<evidence type="ECO:0000313" key="2">
    <source>
        <dbReference type="EMBL" id="OEG23043.1"/>
    </source>
</evidence>
<dbReference type="AlphaFoldDB" id="A0A1E5HDM7"/>
<keyword evidence="1" id="KW-0812">Transmembrane</keyword>
<dbReference type="EMBL" id="MIKC01000008">
    <property type="protein sequence ID" value="OEG23043.1"/>
    <property type="molecule type" value="Genomic_DNA"/>
</dbReference>
<keyword evidence="3" id="KW-1185">Reference proteome</keyword>
<dbReference type="OrthoDB" id="2179646at2"/>
<accession>A0A1E5HDM7</accession>
<dbReference type="Proteomes" id="UP000094469">
    <property type="component" value="Unassembled WGS sequence"/>
</dbReference>
<proteinExistence type="predicted"/>
<comment type="caution">
    <text evidence="2">The sequence shown here is derived from an EMBL/GenBank/DDBJ whole genome shotgun (WGS) entry which is preliminary data.</text>
</comment>
<evidence type="ECO:0000256" key="1">
    <source>
        <dbReference type="SAM" id="Phobius"/>
    </source>
</evidence>
<dbReference type="PANTHER" id="PTHR37305">
    <property type="entry name" value="INTEGRAL MEMBRANE PROTEIN-RELATED"/>
    <property type="match status" value="1"/>
</dbReference>
<reference evidence="3" key="1">
    <citation type="submission" date="2016-09" db="EMBL/GenBank/DDBJ databases">
        <authorList>
            <person name="Gulvik C.A."/>
        </authorList>
    </citation>
    <scope>NUCLEOTIDE SEQUENCE [LARGE SCALE GENOMIC DNA]</scope>
    <source>
        <strain evidence="3">LMG 26676</strain>
    </source>
</reference>
<dbReference type="RefSeq" id="WP_069639551.1">
    <property type="nucleotide sequence ID" value="NZ_JAFBEZ010000016.1"/>
</dbReference>
<feature type="transmembrane region" description="Helical" evidence="1">
    <location>
        <begin position="268"/>
        <end position="295"/>
    </location>
</feature>
<keyword evidence="1" id="KW-1133">Transmembrane helix</keyword>
<feature type="transmembrane region" description="Helical" evidence="1">
    <location>
        <begin position="355"/>
        <end position="373"/>
    </location>
</feature>